<evidence type="ECO:0000313" key="3">
    <source>
        <dbReference type="EMBL" id="PPE71116.1"/>
    </source>
</evidence>
<comment type="similarity">
    <text evidence="1 2">Belongs to the outer membrane factor (OMF) (TC 1.B.17) family.</text>
</comment>
<keyword evidence="2" id="KW-0449">Lipoprotein</keyword>
<dbReference type="GO" id="GO:0015562">
    <property type="term" value="F:efflux transmembrane transporter activity"/>
    <property type="evidence" value="ECO:0007669"/>
    <property type="project" value="InterPro"/>
</dbReference>
<keyword evidence="2" id="KW-0564">Palmitate</keyword>
<evidence type="ECO:0000256" key="2">
    <source>
        <dbReference type="RuleBase" id="RU362097"/>
    </source>
</evidence>
<keyword evidence="2" id="KW-0472">Membrane</keyword>
<dbReference type="PROSITE" id="PS51257">
    <property type="entry name" value="PROKAR_LIPOPROTEIN"/>
    <property type="match status" value="1"/>
</dbReference>
<dbReference type="InterPro" id="IPR010131">
    <property type="entry name" value="MdtP/NodT-like"/>
</dbReference>
<dbReference type="PANTHER" id="PTHR30203">
    <property type="entry name" value="OUTER MEMBRANE CATION EFFLUX PROTEIN"/>
    <property type="match status" value="1"/>
</dbReference>
<dbReference type="Gene3D" id="1.20.1600.10">
    <property type="entry name" value="Outer membrane efflux proteins (OEP)"/>
    <property type="match status" value="1"/>
</dbReference>
<dbReference type="PANTHER" id="PTHR30203:SF32">
    <property type="entry name" value="CATION EFFLUX SYSTEM PROTEIN CUSC"/>
    <property type="match status" value="1"/>
</dbReference>
<sequence length="470" mass="50287">MNRLSSRPSVSLRLGALALALAMAGCSTLRTPYERPAAELPAAWSTTPAASTSAAAAPADRWWRAFDDPTLDALVDAAFARNNDLAAAALDLRRAQLQAGLVDAAGRPSVSGSVSAQGRRELDGDARTTRSFGASVNVSYEIDLWGRVASVNDAAQWEATATEEDLQAATLSMAATVARLYWQLGYLNQRIASAEASVAHAERTQELVRTQYQAGAVSSLELNEAAQAVASQRASLSALQQQRTETRHALALLFDRAPGAGALADVLPQEPQALPDLELPPVAPGLPAELLGRRPDLRAAEARLRALLADADATRASYYPALSLTAGLGSASTALVNLLSNPYAVLGAGLTLPFLQVQQRQLDNELAHTAYERAVVQFRQTLYTAFGEVEDALSARAELAEQGARLLQSLQSAREVERLYEVRYRNGAVPLKNWLDAQESRRRAEDALAENRLAQLNNQVALYLALGGSI</sequence>
<dbReference type="Pfam" id="PF02321">
    <property type="entry name" value="OEP"/>
    <property type="match status" value="2"/>
</dbReference>
<evidence type="ECO:0000256" key="1">
    <source>
        <dbReference type="ARBA" id="ARBA00007613"/>
    </source>
</evidence>
<name>A0A2S5T829_9BURK</name>
<keyword evidence="2" id="KW-0812">Transmembrane</keyword>
<dbReference type="SUPFAM" id="SSF56954">
    <property type="entry name" value="Outer membrane efflux proteins (OEP)"/>
    <property type="match status" value="1"/>
</dbReference>
<comment type="caution">
    <text evidence="3">The sequence shown here is derived from an EMBL/GenBank/DDBJ whole genome shotgun (WGS) entry which is preliminary data.</text>
</comment>
<dbReference type="GO" id="GO:0005886">
    <property type="term" value="C:plasma membrane"/>
    <property type="evidence" value="ECO:0007669"/>
    <property type="project" value="UniProtKB-SubCell"/>
</dbReference>
<dbReference type="RefSeq" id="WP_104356377.1">
    <property type="nucleotide sequence ID" value="NZ_CALFFA010000016.1"/>
</dbReference>
<accession>A0A2S5T829</accession>
<feature type="signal peptide" evidence="2">
    <location>
        <begin position="1"/>
        <end position="24"/>
    </location>
</feature>
<organism evidence="3 4">
    <name type="scientific">Caldimonas thermodepolymerans</name>
    <dbReference type="NCBI Taxonomy" id="215580"/>
    <lineage>
        <taxon>Bacteria</taxon>
        <taxon>Pseudomonadati</taxon>
        <taxon>Pseudomonadota</taxon>
        <taxon>Betaproteobacteria</taxon>
        <taxon>Burkholderiales</taxon>
        <taxon>Sphaerotilaceae</taxon>
        <taxon>Caldimonas</taxon>
    </lineage>
</organism>
<reference evidence="3 4" key="1">
    <citation type="submission" date="2018-02" db="EMBL/GenBank/DDBJ databases">
        <title>Reclassifiation of [Polyangium] brachysporum DSM 7029 as Guopingzhaonella breviflexa gen. nov., sp. nov., a member of the family Comamonadaceae.</title>
        <authorList>
            <person name="Tang B."/>
        </authorList>
    </citation>
    <scope>NUCLEOTIDE SEQUENCE [LARGE SCALE GENOMIC DNA]</scope>
    <source>
        <strain evidence="3 4">DSM 15344</strain>
    </source>
</reference>
<dbReference type="Gene3D" id="2.20.200.10">
    <property type="entry name" value="Outer membrane efflux proteins (OEP)"/>
    <property type="match status" value="1"/>
</dbReference>
<dbReference type="Proteomes" id="UP000239406">
    <property type="component" value="Unassembled WGS sequence"/>
</dbReference>
<proteinExistence type="inferred from homology"/>
<feature type="chain" id="PRO_5041033699" evidence="2">
    <location>
        <begin position="25"/>
        <end position="470"/>
    </location>
</feature>
<comment type="subcellular location">
    <subcellularLocation>
        <location evidence="2">Cell membrane</location>
        <topology evidence="2">Lipid-anchor</topology>
    </subcellularLocation>
</comment>
<keyword evidence="2" id="KW-1134">Transmembrane beta strand</keyword>
<dbReference type="InterPro" id="IPR003423">
    <property type="entry name" value="OMP_efflux"/>
</dbReference>
<evidence type="ECO:0000313" key="4">
    <source>
        <dbReference type="Proteomes" id="UP000239406"/>
    </source>
</evidence>
<dbReference type="NCBIfam" id="TIGR01845">
    <property type="entry name" value="outer_NodT"/>
    <property type="match status" value="1"/>
</dbReference>
<keyword evidence="4" id="KW-1185">Reference proteome</keyword>
<dbReference type="EMBL" id="PSNY01000003">
    <property type="protein sequence ID" value="PPE71116.1"/>
    <property type="molecule type" value="Genomic_DNA"/>
</dbReference>
<dbReference type="AlphaFoldDB" id="A0A2S5T829"/>
<gene>
    <name evidence="3" type="ORF">C1702_03925</name>
</gene>
<protein>
    <submittedName>
        <fullName evidence="3">RND transporter</fullName>
    </submittedName>
</protein>
<keyword evidence="2" id="KW-0732">Signal</keyword>